<dbReference type="AlphaFoldDB" id="A0A5F2BQS2"/>
<dbReference type="RefSeq" id="WP_135669872.1">
    <property type="nucleotide sequence ID" value="NZ_RQGN01000020.1"/>
</dbReference>
<organism evidence="1 2">
    <name type="scientific">Leptospira barantonii</name>
    <dbReference type="NCBI Taxonomy" id="2023184"/>
    <lineage>
        <taxon>Bacteria</taxon>
        <taxon>Pseudomonadati</taxon>
        <taxon>Spirochaetota</taxon>
        <taxon>Spirochaetia</taxon>
        <taxon>Leptospirales</taxon>
        <taxon>Leptospiraceae</taxon>
        <taxon>Leptospira</taxon>
    </lineage>
</organism>
<accession>A0A5F2BQS2</accession>
<evidence type="ECO:0000313" key="2">
    <source>
        <dbReference type="Proteomes" id="UP000298429"/>
    </source>
</evidence>
<proteinExistence type="predicted"/>
<dbReference type="OrthoDB" id="345323at2"/>
<reference evidence="1 2" key="1">
    <citation type="journal article" date="2019" name="PLoS Negl. Trop. Dis.">
        <title>Revisiting the worldwide diversity of Leptospira species in the environment.</title>
        <authorList>
            <person name="Vincent A.T."/>
            <person name="Schiettekatte O."/>
            <person name="Bourhy P."/>
            <person name="Veyrier F.J."/>
            <person name="Picardeau M."/>
        </authorList>
    </citation>
    <scope>NUCLEOTIDE SEQUENCE [LARGE SCALE GENOMIC DNA]</scope>
    <source>
        <strain evidence="1 2">201702444</strain>
    </source>
</reference>
<dbReference type="Proteomes" id="UP000298429">
    <property type="component" value="Unassembled WGS sequence"/>
</dbReference>
<comment type="caution">
    <text evidence="1">The sequence shown here is derived from an EMBL/GenBank/DDBJ whole genome shotgun (WGS) entry which is preliminary data.</text>
</comment>
<protein>
    <submittedName>
        <fullName evidence="1">Uncharacterized protein</fullName>
    </submittedName>
</protein>
<sequence length="163" mass="18403">MSSDSASGSAGGSSAGFPFHPFQDFLLGEVLLKTLKETGVPAEAAEEAVLSHLPSDQKNFVFTPNAKKQTLLNLYPEKIRNFLKTGKKEEIKKEFKTMIATEGRMDLALELLEWLFTGFDEKELLNELFSLVLNDRISLAEDFLNRLKKNYEDEVLKDLENLD</sequence>
<evidence type="ECO:0000313" key="1">
    <source>
        <dbReference type="EMBL" id="TGM07935.1"/>
    </source>
</evidence>
<name>A0A5F2BQS2_9LEPT</name>
<dbReference type="EMBL" id="RQGN01000020">
    <property type="protein sequence ID" value="TGM07935.1"/>
    <property type="molecule type" value="Genomic_DNA"/>
</dbReference>
<gene>
    <name evidence="1" type="ORF">EHQ76_04230</name>
</gene>